<dbReference type="InterPro" id="IPR032710">
    <property type="entry name" value="NTF2-like_dom_sf"/>
</dbReference>
<reference evidence="3 4" key="1">
    <citation type="submission" date="2024-06" db="EMBL/GenBank/DDBJ databases">
        <title>Flavobacterium spp. isolated from glacier.</title>
        <authorList>
            <person name="Han D."/>
        </authorList>
    </citation>
    <scope>NUCLEOTIDE SEQUENCE [LARGE SCALE GENOMIC DNA]</scope>
    <source>
        <strain evidence="3 4">LS2P90</strain>
    </source>
</reference>
<dbReference type="PANTHER" id="PTHR41252">
    <property type="entry name" value="BLR2505 PROTEIN"/>
    <property type="match status" value="1"/>
</dbReference>
<evidence type="ECO:0000313" key="4">
    <source>
        <dbReference type="Proteomes" id="UP001600109"/>
    </source>
</evidence>
<sequence>MKKSTLLILAFLSLSTLIAQGKKEFKKATSMHENITIIDNLYKAFAVGDIPKVLAGLDTEIVWNEAEGNAYADGNPYIGPQAILNGVFTRIGAEHEYFTLADIKFHNMDNNQVLATMRYKAKLKKNGVEFDAQAAHLWTLKNGKVTVFQQYVDTKKLNDANSK</sequence>
<feature type="domain" description="SnoaL-like" evidence="2">
    <location>
        <begin position="40"/>
        <end position="146"/>
    </location>
</feature>
<keyword evidence="4" id="KW-1185">Reference proteome</keyword>
<organism evidence="3 4">
    <name type="scientific">Flavobacterium xylosi</name>
    <dbReference type="NCBI Taxonomy" id="3230415"/>
    <lineage>
        <taxon>Bacteria</taxon>
        <taxon>Pseudomonadati</taxon>
        <taxon>Bacteroidota</taxon>
        <taxon>Flavobacteriia</taxon>
        <taxon>Flavobacteriales</taxon>
        <taxon>Flavobacteriaceae</taxon>
        <taxon>Flavobacterium</taxon>
    </lineage>
</organism>
<evidence type="ECO:0000259" key="2">
    <source>
        <dbReference type="Pfam" id="PF12680"/>
    </source>
</evidence>
<dbReference type="InterPro" id="IPR037401">
    <property type="entry name" value="SnoaL-like"/>
</dbReference>
<dbReference type="PANTHER" id="PTHR41252:SF1">
    <property type="entry name" value="BLR2505 PROTEIN"/>
    <property type="match status" value="1"/>
</dbReference>
<dbReference type="SUPFAM" id="SSF54427">
    <property type="entry name" value="NTF2-like"/>
    <property type="match status" value="1"/>
</dbReference>
<evidence type="ECO:0000313" key="3">
    <source>
        <dbReference type="EMBL" id="MFE3869459.1"/>
    </source>
</evidence>
<dbReference type="EMBL" id="JBHZPZ010000026">
    <property type="protein sequence ID" value="MFE3869459.1"/>
    <property type="molecule type" value="Genomic_DNA"/>
</dbReference>
<keyword evidence="1" id="KW-0732">Signal</keyword>
<dbReference type="Proteomes" id="UP001600109">
    <property type="component" value="Unassembled WGS sequence"/>
</dbReference>
<proteinExistence type="predicted"/>
<dbReference type="Gene3D" id="3.10.450.50">
    <property type="match status" value="1"/>
</dbReference>
<gene>
    <name evidence="3" type="ORF">ACFX5E_15450</name>
</gene>
<dbReference type="RefSeq" id="WP_379856063.1">
    <property type="nucleotide sequence ID" value="NZ_JBHZPZ010000026.1"/>
</dbReference>
<protein>
    <submittedName>
        <fullName evidence="3">Nuclear transport factor 2 family protein</fullName>
    </submittedName>
</protein>
<accession>A0ABW6I1I0</accession>
<feature type="signal peptide" evidence="1">
    <location>
        <begin position="1"/>
        <end position="19"/>
    </location>
</feature>
<dbReference type="Pfam" id="PF12680">
    <property type="entry name" value="SnoaL_2"/>
    <property type="match status" value="1"/>
</dbReference>
<evidence type="ECO:0000256" key="1">
    <source>
        <dbReference type="SAM" id="SignalP"/>
    </source>
</evidence>
<name>A0ABW6I1I0_9FLAO</name>
<comment type="caution">
    <text evidence="3">The sequence shown here is derived from an EMBL/GenBank/DDBJ whole genome shotgun (WGS) entry which is preliminary data.</text>
</comment>
<feature type="chain" id="PRO_5046480627" evidence="1">
    <location>
        <begin position="20"/>
        <end position="163"/>
    </location>
</feature>